<accession>A0A0W0TPS8</accession>
<dbReference type="AlphaFoldDB" id="A0A0W0TPS8"/>
<protein>
    <submittedName>
        <fullName evidence="1">Uncharacterized protein</fullName>
    </submittedName>
</protein>
<reference evidence="1 2" key="1">
    <citation type="submission" date="2015-11" db="EMBL/GenBank/DDBJ databases">
        <title>Genomic analysis of 38 Legionella species identifies large and diverse effector repertoires.</title>
        <authorList>
            <person name="Burstein D."/>
            <person name="Amaro F."/>
            <person name="Zusman T."/>
            <person name="Lifshitz Z."/>
            <person name="Cohen O."/>
            <person name="Gilbert J.A."/>
            <person name="Pupko T."/>
            <person name="Shuman H.A."/>
            <person name="Segal G."/>
        </authorList>
    </citation>
    <scope>NUCLEOTIDE SEQUENCE [LARGE SCALE GENOMIC DNA]</scope>
    <source>
        <strain evidence="1 2">SE-32A-C8</strain>
    </source>
</reference>
<dbReference type="RefSeq" id="WP_058526598.1">
    <property type="nucleotide sequence ID" value="NZ_CAAAHY010000015.1"/>
</dbReference>
<dbReference type="EMBL" id="LNYA01000024">
    <property type="protein sequence ID" value="KTC97604.1"/>
    <property type="molecule type" value="Genomic_DNA"/>
</dbReference>
<dbReference type="OrthoDB" id="9152014at2"/>
<proteinExistence type="predicted"/>
<sequence length="362" mass="41543">MPDSPQRASNYLAARKACQYARGFIAKGSTQRVNNTYSSQQRLYLKKAIVDLRDMILSKDPYNLETDQAIQTFYKVVEQCKKFSLGNCFELALLSLEYLLITSPHIRAEVFTLNGGDHTFLIIGRNPASLPHSPHTWGRNAFLCDPWANKVYPAYKYSCYLKSYYSTTCTNTTPGDFLNHIEKFDETRHTFKRLDTLTTSYLRIVDSPLHKQEIKVRFEKKINRILGAIKSLIDDLQTMAKSINQQYGAQDIKHTTINQLVSKLTLLIGPLTAAIKQTVDVNEPYHTVRRQLQHALREHTIQCGKAILLSEDDKNRLATYRYPLSPKTLWMRFFNSPPKTAQNVVARLDAAQEELRSHLHDA</sequence>
<dbReference type="STRING" id="448.Lery_1443"/>
<organism evidence="1 2">
    <name type="scientific">Legionella erythra</name>
    <dbReference type="NCBI Taxonomy" id="448"/>
    <lineage>
        <taxon>Bacteria</taxon>
        <taxon>Pseudomonadati</taxon>
        <taxon>Pseudomonadota</taxon>
        <taxon>Gammaproteobacteria</taxon>
        <taxon>Legionellales</taxon>
        <taxon>Legionellaceae</taxon>
        <taxon>Legionella</taxon>
    </lineage>
</organism>
<comment type="caution">
    <text evidence="1">The sequence shown here is derived from an EMBL/GenBank/DDBJ whole genome shotgun (WGS) entry which is preliminary data.</text>
</comment>
<dbReference type="PATRIC" id="fig|448.7.peg.1510"/>
<evidence type="ECO:0000313" key="2">
    <source>
        <dbReference type="Proteomes" id="UP000054773"/>
    </source>
</evidence>
<evidence type="ECO:0000313" key="1">
    <source>
        <dbReference type="EMBL" id="KTC97604.1"/>
    </source>
</evidence>
<name>A0A0W0TPS8_LEGER</name>
<keyword evidence="2" id="KW-1185">Reference proteome</keyword>
<gene>
    <name evidence="1" type="ORF">Lery_1443</name>
</gene>
<dbReference type="Proteomes" id="UP000054773">
    <property type="component" value="Unassembled WGS sequence"/>
</dbReference>